<evidence type="ECO:0008006" key="6">
    <source>
        <dbReference type="Google" id="ProtNLM"/>
    </source>
</evidence>
<dbReference type="SUPFAM" id="SSF49830">
    <property type="entry name" value="ENV polyprotein, receptor-binding domain"/>
    <property type="match status" value="1"/>
</dbReference>
<feature type="signal peptide" evidence="3">
    <location>
        <begin position="1"/>
        <end position="19"/>
    </location>
</feature>
<organism evidence="4 5">
    <name type="scientific">Sciurus vulgaris</name>
    <name type="common">Eurasian red squirrel</name>
    <dbReference type="NCBI Taxonomy" id="55149"/>
    <lineage>
        <taxon>Eukaryota</taxon>
        <taxon>Metazoa</taxon>
        <taxon>Chordata</taxon>
        <taxon>Craniata</taxon>
        <taxon>Vertebrata</taxon>
        <taxon>Euteleostomi</taxon>
        <taxon>Mammalia</taxon>
        <taxon>Eutheria</taxon>
        <taxon>Euarchontoglires</taxon>
        <taxon>Glires</taxon>
        <taxon>Rodentia</taxon>
        <taxon>Sciuromorpha</taxon>
        <taxon>Sciuridae</taxon>
        <taxon>Sciurinae</taxon>
        <taxon>Sciurini</taxon>
        <taxon>Sciurus</taxon>
    </lineage>
</organism>
<dbReference type="GeneTree" id="ENSGT00690000102286"/>
<feature type="region of interest" description="Disordered" evidence="1">
    <location>
        <begin position="251"/>
        <end position="274"/>
    </location>
</feature>
<dbReference type="SUPFAM" id="SSF58069">
    <property type="entry name" value="Virus ectodomain"/>
    <property type="match status" value="1"/>
</dbReference>
<evidence type="ECO:0000313" key="4">
    <source>
        <dbReference type="Ensembl" id="ENSSVLP00005011639.1"/>
    </source>
</evidence>
<sequence length="644" mass="72129">GSASTVFLLLLMHLPPISSPNPHAPQRLTWQVLSQTGDIIWSTTGEKPLWAWWPSLTPDICALVAGLDNWDIPTLTSEEARRHWPISRRPLGGSEYRLVEGYDPGCSYPRSRDNLKQTPFYVCPRDGRSRNKARKCGGIDHYYCAAWGCETTGNTYWHPTSSWDLITVQQNLTAAKCYNQGWCNPLNISFTEKGRLSREWIKGRTWGFRFYMSGRDKGFTFSIRLKIETLTTVQVGPNLVLSEQRSSPAHIRPPVFRAPTNKPVTTPLAPNPANTPKVLNTGQRLLNLIQGAFSALNASNPNLTESCWLCLVSSPPYYEGIAFSGTFNNTTSHDSCSWESNRKLTLTEVSGQGTCLGTVPADHKHLCNRIIESPQTTTNYYLIPPVGGWWACSTGLTPCVASSVFNTTKDYCVLIQLIPRVIYHEAGSFEAEFDLQPRRQKREPVSLTLAVLLGLGVAAGVGTGTAALVQTPQYIEELQAAVDEDLKAIAQSITKLEESLTSLSEVVLQNRRGLDLLFLKDGGLCASLKEECCFYIDHSGVIKDSMSKLRERLETRQRDREAHQGWFESWYNRSPWFTTLMSTLMGPLVILLLLLTFGPCILNRLVTFIRERVSAVQVLMLRQQYQSLRQGNNLGEEYVETEVP</sequence>
<evidence type="ECO:0000256" key="2">
    <source>
        <dbReference type="SAM" id="Phobius"/>
    </source>
</evidence>
<dbReference type="PANTHER" id="PTHR10424">
    <property type="entry name" value="VIRAL ENVELOPE PROTEIN"/>
    <property type="match status" value="1"/>
</dbReference>
<dbReference type="Gene3D" id="3.90.310.10">
    <property type="entry name" value="ENV polyprotein, receptor-binding domain"/>
    <property type="match status" value="1"/>
</dbReference>
<keyword evidence="5" id="KW-1185">Reference proteome</keyword>
<reference evidence="4" key="2">
    <citation type="submission" date="2025-09" db="UniProtKB">
        <authorList>
            <consortium name="Ensembl"/>
        </authorList>
    </citation>
    <scope>IDENTIFICATION</scope>
</reference>
<dbReference type="PANTHER" id="PTHR10424:SF82">
    <property type="entry name" value="ENVELOPE GLYCOPROTEIN-RELATED"/>
    <property type="match status" value="1"/>
</dbReference>
<dbReference type="Pfam" id="PF00429">
    <property type="entry name" value="TLV_coat"/>
    <property type="match status" value="1"/>
</dbReference>
<dbReference type="Gene3D" id="1.10.287.210">
    <property type="match status" value="1"/>
</dbReference>
<feature type="transmembrane region" description="Helical" evidence="2">
    <location>
        <begin position="576"/>
        <end position="602"/>
    </location>
</feature>
<feature type="chain" id="PRO_5034178317" description="Envelope protein" evidence="3">
    <location>
        <begin position="20"/>
        <end position="644"/>
    </location>
</feature>
<dbReference type="InterPro" id="IPR008981">
    <property type="entry name" value="FMuLV_rcpt-bd"/>
</dbReference>
<evidence type="ECO:0000256" key="3">
    <source>
        <dbReference type="SAM" id="SignalP"/>
    </source>
</evidence>
<keyword evidence="2" id="KW-0812">Transmembrane</keyword>
<dbReference type="Ensembl" id="ENSSVLT00005012889.1">
    <property type="protein sequence ID" value="ENSSVLP00005011639.1"/>
    <property type="gene ID" value="ENSSVLG00005009267.1"/>
</dbReference>
<reference evidence="4" key="1">
    <citation type="submission" date="2025-08" db="UniProtKB">
        <authorList>
            <consortium name="Ensembl"/>
        </authorList>
    </citation>
    <scope>IDENTIFICATION</scope>
</reference>
<accession>A0A8D2B6A5</accession>
<keyword evidence="3" id="KW-0732">Signal</keyword>
<dbReference type="CDD" id="cd09851">
    <property type="entry name" value="HTLV-1-like_HR1-HR2"/>
    <property type="match status" value="1"/>
</dbReference>
<name>A0A8D2B6A5_SCIVU</name>
<keyword evidence="2" id="KW-1133">Transmembrane helix</keyword>
<protein>
    <recommendedName>
        <fullName evidence="6">Envelope protein</fullName>
    </recommendedName>
</protein>
<feature type="compositionally biased region" description="Low complexity" evidence="1">
    <location>
        <begin position="263"/>
        <end position="274"/>
    </location>
</feature>
<dbReference type="AlphaFoldDB" id="A0A8D2B6A5"/>
<evidence type="ECO:0000313" key="5">
    <source>
        <dbReference type="Proteomes" id="UP000694564"/>
    </source>
</evidence>
<dbReference type="Proteomes" id="UP000694564">
    <property type="component" value="Chromosome 16"/>
</dbReference>
<proteinExistence type="predicted"/>
<keyword evidence="2" id="KW-0472">Membrane</keyword>
<evidence type="ECO:0000256" key="1">
    <source>
        <dbReference type="SAM" id="MobiDB-lite"/>
    </source>
</evidence>
<dbReference type="InterPro" id="IPR018154">
    <property type="entry name" value="TLV/ENV_coat_polyprotein"/>
</dbReference>